<accession>A0AAN8VKH0</accession>
<evidence type="ECO:0000256" key="3">
    <source>
        <dbReference type="ARBA" id="ARBA00022737"/>
    </source>
</evidence>
<dbReference type="EMBL" id="JBAMMX010000009">
    <property type="protein sequence ID" value="KAK6933364.1"/>
    <property type="molecule type" value="Genomic_DNA"/>
</dbReference>
<evidence type="ECO:0000256" key="5">
    <source>
        <dbReference type="ARBA" id="ARBA00023043"/>
    </source>
</evidence>
<feature type="transmembrane region" description="Helical" evidence="8">
    <location>
        <begin position="503"/>
        <end position="523"/>
    </location>
</feature>
<dbReference type="Pfam" id="PF12796">
    <property type="entry name" value="Ank_2"/>
    <property type="match status" value="3"/>
</dbReference>
<evidence type="ECO:0000256" key="8">
    <source>
        <dbReference type="SAM" id="Phobius"/>
    </source>
</evidence>
<dbReference type="AlphaFoldDB" id="A0AAN8VKH0"/>
<evidence type="ECO:0000256" key="4">
    <source>
        <dbReference type="ARBA" id="ARBA00022989"/>
    </source>
</evidence>
<dbReference type="SMART" id="SM00248">
    <property type="entry name" value="ANK"/>
    <property type="match status" value="8"/>
</dbReference>
<keyword evidence="4 8" id="KW-1133">Transmembrane helix</keyword>
<protein>
    <submittedName>
        <fullName evidence="10">PGG domain</fullName>
    </submittedName>
</protein>
<comment type="subcellular location">
    <subcellularLocation>
        <location evidence="1">Membrane</location>
        <topology evidence="1">Multi-pass membrane protein</topology>
    </subcellularLocation>
</comment>
<dbReference type="InterPro" id="IPR002110">
    <property type="entry name" value="Ankyrin_rpt"/>
</dbReference>
<evidence type="ECO:0000256" key="6">
    <source>
        <dbReference type="ARBA" id="ARBA00023136"/>
    </source>
</evidence>
<feature type="transmembrane region" description="Helical" evidence="8">
    <location>
        <begin position="459"/>
        <end position="482"/>
    </location>
</feature>
<feature type="repeat" description="ANK" evidence="7">
    <location>
        <begin position="286"/>
        <end position="309"/>
    </location>
</feature>
<dbReference type="PROSITE" id="PS50088">
    <property type="entry name" value="ANK_REPEAT"/>
    <property type="match status" value="3"/>
</dbReference>
<reference evidence="10 11" key="1">
    <citation type="submission" date="2023-12" db="EMBL/GenBank/DDBJ databases">
        <title>A high-quality genome assembly for Dillenia turbinata (Dilleniales).</title>
        <authorList>
            <person name="Chanderbali A."/>
        </authorList>
    </citation>
    <scope>NUCLEOTIDE SEQUENCE [LARGE SCALE GENOMIC DNA]</scope>
    <source>
        <strain evidence="10">LSX21</strain>
        <tissue evidence="10">Leaf</tissue>
    </source>
</reference>
<evidence type="ECO:0000259" key="9">
    <source>
        <dbReference type="Pfam" id="PF13962"/>
    </source>
</evidence>
<dbReference type="SUPFAM" id="SSF48403">
    <property type="entry name" value="Ankyrin repeat"/>
    <property type="match status" value="1"/>
</dbReference>
<dbReference type="Gene3D" id="1.25.40.20">
    <property type="entry name" value="Ankyrin repeat-containing domain"/>
    <property type="match status" value="3"/>
</dbReference>
<evidence type="ECO:0000256" key="7">
    <source>
        <dbReference type="PROSITE-ProRule" id="PRU00023"/>
    </source>
</evidence>
<feature type="transmembrane region" description="Helical" evidence="8">
    <location>
        <begin position="529"/>
        <end position="548"/>
    </location>
</feature>
<comment type="caution">
    <text evidence="10">The sequence shown here is derived from an EMBL/GenBank/DDBJ whole genome shotgun (WGS) entry which is preliminary data.</text>
</comment>
<keyword evidence="6 8" id="KW-0472">Membrane</keyword>
<feature type="transmembrane region" description="Helical" evidence="8">
    <location>
        <begin position="419"/>
        <end position="439"/>
    </location>
</feature>
<feature type="repeat" description="ANK" evidence="7">
    <location>
        <begin position="151"/>
        <end position="173"/>
    </location>
</feature>
<name>A0AAN8VKH0_9MAGN</name>
<dbReference type="Pfam" id="PF13962">
    <property type="entry name" value="PGG"/>
    <property type="match status" value="1"/>
</dbReference>
<sequence>MEVSRMASSLYKAAIEGNTQMLEQERQLDSQSTPNKNTVLHIAAEFGKTQCVEVILKACPSLLKQINLKGETALHVAAREGHIDVVKALVAAAKALNEELEIGTGAARDLLGVTDNKKNMALHEAVRYRHLEVVKFLLEEDSEFPYIRNDAGETPLYLAAERGYGELVRAILEACKSPAHDGPKGRTALHAAVVCMDIGMIEDILRKKPFLVKEADEHGWTPLHWAAYFDSSLIIIQLLQHDESGAYLKDKEGMTALHVAATRGSTCSLKKLIAKCPDCIEIVDEKGQNALHVAVGKGQKNVVNYILENPLLGSLINGEDKSGNTPLHLLAESRNYNPKLISHPKADKKAVNTADLTALEMIHTSTLIKMGITEDAIRRKLIKAGATSARRNLHDQKEEKKDKSEKEQMEILKKIGDSHLIVATLVATITFAAGFTLPGGYDGNEGPNQGMAILSKKTIFKVFVVSDAVAMMLSVLAVFTYFDMAMCDELARLRNFLVLATRFMRMASTAMVVAFVTGVSAALGDSLNLLVSIDIVVISISFSIFFHYQMKKVYIP</sequence>
<keyword evidence="2 8" id="KW-0812">Transmembrane</keyword>
<dbReference type="InterPro" id="IPR036770">
    <property type="entry name" value="Ankyrin_rpt-contain_sf"/>
</dbReference>
<dbReference type="GO" id="GO:0005886">
    <property type="term" value="C:plasma membrane"/>
    <property type="evidence" value="ECO:0007669"/>
    <property type="project" value="TreeGrafter"/>
</dbReference>
<organism evidence="10 11">
    <name type="scientific">Dillenia turbinata</name>
    <dbReference type="NCBI Taxonomy" id="194707"/>
    <lineage>
        <taxon>Eukaryota</taxon>
        <taxon>Viridiplantae</taxon>
        <taxon>Streptophyta</taxon>
        <taxon>Embryophyta</taxon>
        <taxon>Tracheophyta</taxon>
        <taxon>Spermatophyta</taxon>
        <taxon>Magnoliopsida</taxon>
        <taxon>eudicotyledons</taxon>
        <taxon>Gunneridae</taxon>
        <taxon>Pentapetalae</taxon>
        <taxon>Dilleniales</taxon>
        <taxon>Dilleniaceae</taxon>
        <taxon>Dillenia</taxon>
    </lineage>
</organism>
<evidence type="ECO:0000313" key="10">
    <source>
        <dbReference type="EMBL" id="KAK6933364.1"/>
    </source>
</evidence>
<dbReference type="PANTHER" id="PTHR24186">
    <property type="entry name" value="PROTEIN PHOSPHATASE 1 REGULATORY SUBUNIT"/>
    <property type="match status" value="1"/>
</dbReference>
<dbReference type="PANTHER" id="PTHR24186:SF50">
    <property type="entry name" value="ANKYRIN REPEAT-CONTAINING PROTEIN ITN1-LIKE ISOFORM X1"/>
    <property type="match status" value="1"/>
</dbReference>
<evidence type="ECO:0000256" key="1">
    <source>
        <dbReference type="ARBA" id="ARBA00004141"/>
    </source>
</evidence>
<dbReference type="Proteomes" id="UP001370490">
    <property type="component" value="Unassembled WGS sequence"/>
</dbReference>
<keyword evidence="11" id="KW-1185">Reference proteome</keyword>
<evidence type="ECO:0000313" key="11">
    <source>
        <dbReference type="Proteomes" id="UP001370490"/>
    </source>
</evidence>
<proteinExistence type="predicted"/>
<dbReference type="PROSITE" id="PS50297">
    <property type="entry name" value="ANK_REP_REGION"/>
    <property type="match status" value="3"/>
</dbReference>
<keyword evidence="3" id="KW-0677">Repeat</keyword>
<dbReference type="InterPro" id="IPR026961">
    <property type="entry name" value="PGG_dom"/>
</dbReference>
<feature type="repeat" description="ANK" evidence="7">
    <location>
        <begin position="69"/>
        <end position="101"/>
    </location>
</feature>
<keyword evidence="5 7" id="KW-0040">ANK repeat</keyword>
<gene>
    <name evidence="10" type="ORF">RJ641_036258</name>
</gene>
<feature type="domain" description="PGG" evidence="9">
    <location>
        <begin position="412"/>
        <end position="521"/>
    </location>
</feature>
<evidence type="ECO:0000256" key="2">
    <source>
        <dbReference type="ARBA" id="ARBA00022692"/>
    </source>
</evidence>